<accession>A0A174VMV4</accession>
<evidence type="ECO:0000313" key="3">
    <source>
        <dbReference type="Proteomes" id="UP000095746"/>
    </source>
</evidence>
<dbReference type="EMBL" id="CYZT01000926">
    <property type="protein sequence ID" value="CUQ33727.1"/>
    <property type="molecule type" value="Genomic_DNA"/>
</dbReference>
<organism evidence="2 3">
    <name type="scientific">Flavonifractor plautii</name>
    <name type="common">Fusobacterium plautii</name>
    <dbReference type="NCBI Taxonomy" id="292800"/>
    <lineage>
        <taxon>Bacteria</taxon>
        <taxon>Bacillati</taxon>
        <taxon>Bacillota</taxon>
        <taxon>Clostridia</taxon>
        <taxon>Eubacteriales</taxon>
        <taxon>Oscillospiraceae</taxon>
        <taxon>Flavonifractor</taxon>
    </lineage>
</organism>
<sequence length="159" mass="15246">MAGGHADRAGAGLPGGVPRRRLSEPGRHRRLRGGGAAPHQVSGELRRLSGQKGVPGGGAPPAVYRPAAGDRADGGLYPQKPGGPQREDGPGAAEEAGPSGAAGGAGGPERPAGVRVPAAARGPDGRSGGGGTVGRVPQSGAGGAGPLRACRTEGGADRV</sequence>
<feature type="compositionally biased region" description="Basic and acidic residues" evidence="1">
    <location>
        <begin position="150"/>
        <end position="159"/>
    </location>
</feature>
<proteinExistence type="predicted"/>
<protein>
    <submittedName>
        <fullName evidence="2">Uncharacterized protein</fullName>
    </submittedName>
</protein>
<feature type="compositionally biased region" description="Low complexity" evidence="1">
    <location>
        <begin position="90"/>
        <end position="99"/>
    </location>
</feature>
<dbReference type="Proteomes" id="UP000095746">
    <property type="component" value="Unassembled WGS sequence"/>
</dbReference>
<name>A0A174VMV4_FLAPL</name>
<reference evidence="2 3" key="1">
    <citation type="submission" date="2015-09" db="EMBL/GenBank/DDBJ databases">
        <authorList>
            <consortium name="Pathogen Informatics"/>
        </authorList>
    </citation>
    <scope>NUCLEOTIDE SEQUENCE [LARGE SCALE GENOMIC DNA]</scope>
    <source>
        <strain evidence="2 3">2789STDY5608854</strain>
    </source>
</reference>
<gene>
    <name evidence="2" type="ORF">ERS852411_04264</name>
</gene>
<feature type="region of interest" description="Disordered" evidence="1">
    <location>
        <begin position="1"/>
        <end position="159"/>
    </location>
</feature>
<dbReference type="AlphaFoldDB" id="A0A174VMV4"/>
<evidence type="ECO:0000313" key="2">
    <source>
        <dbReference type="EMBL" id="CUQ33727.1"/>
    </source>
</evidence>
<evidence type="ECO:0000256" key="1">
    <source>
        <dbReference type="SAM" id="MobiDB-lite"/>
    </source>
</evidence>
<feature type="compositionally biased region" description="Low complexity" evidence="1">
    <location>
        <begin position="108"/>
        <end position="122"/>
    </location>
</feature>